<sequence>MIPLLLFALAATAPGAGDASPSLSACQIPDNARAVLDLHDLPPAIRTDLNTRLPNLAPRDAAFQRSDVVREPGLPTRRFIGAVSAPGSWIILYEHGVIDHIHAVKYAAYPTRSAQDATYSLVPHGNLTGPLCAILQASLSNVSAADPGHL</sequence>
<evidence type="ECO:0000313" key="2">
    <source>
        <dbReference type="Proteomes" id="UP000094256"/>
    </source>
</evidence>
<dbReference type="KEGG" id="span:AWL63_18430"/>
<dbReference type="EMBL" id="CP014168">
    <property type="protein sequence ID" value="AOH85619.1"/>
    <property type="molecule type" value="Genomic_DNA"/>
</dbReference>
<name>A0A1B3ZDW8_9SPHN</name>
<gene>
    <name evidence="1" type="ORF">AWL63_18430</name>
</gene>
<protein>
    <submittedName>
        <fullName evidence="1">Uncharacterized protein</fullName>
    </submittedName>
</protein>
<reference evidence="1 2" key="1">
    <citation type="submission" date="2016-01" db="EMBL/GenBank/DDBJ databases">
        <title>Complete genome and mega plasmid sequence of Sphingomonas panacis DCY99 elicits systemic resistance in rice to Xanthomonas oryzae.</title>
        <authorList>
            <person name="Kim Y.J."/>
            <person name="Yang D.C."/>
            <person name="Sing P."/>
        </authorList>
    </citation>
    <scope>NUCLEOTIDE SEQUENCE [LARGE SCALE GENOMIC DNA]</scope>
    <source>
        <strain evidence="1 2">DCY99</strain>
    </source>
</reference>
<dbReference type="AlphaFoldDB" id="A0A1B3ZDW8"/>
<dbReference type="OrthoDB" id="9982036at2"/>
<proteinExistence type="predicted"/>
<organism evidence="1 2">
    <name type="scientific">Sphingomonas panacis</name>
    <dbReference type="NCBI Taxonomy" id="1560345"/>
    <lineage>
        <taxon>Bacteria</taxon>
        <taxon>Pseudomonadati</taxon>
        <taxon>Pseudomonadota</taxon>
        <taxon>Alphaproteobacteria</taxon>
        <taxon>Sphingomonadales</taxon>
        <taxon>Sphingomonadaceae</taxon>
        <taxon>Sphingomonas</taxon>
    </lineage>
</organism>
<accession>A0A1B3ZDW8</accession>
<dbReference type="Proteomes" id="UP000094256">
    <property type="component" value="Chromosome"/>
</dbReference>
<evidence type="ECO:0000313" key="1">
    <source>
        <dbReference type="EMBL" id="AOH85619.1"/>
    </source>
</evidence>
<keyword evidence="2" id="KW-1185">Reference proteome</keyword>
<dbReference type="RefSeq" id="WP_069206153.1">
    <property type="nucleotide sequence ID" value="NZ_CP014168.1"/>
</dbReference>